<evidence type="ECO:0000256" key="1">
    <source>
        <dbReference type="SAM" id="SignalP"/>
    </source>
</evidence>
<feature type="signal peptide" evidence="1">
    <location>
        <begin position="1"/>
        <end position="28"/>
    </location>
</feature>
<proteinExistence type="predicted"/>
<dbReference type="EMBL" id="LYDR01000127">
    <property type="protein sequence ID" value="ODA29596.1"/>
    <property type="molecule type" value="Genomic_DNA"/>
</dbReference>
<dbReference type="PANTHER" id="PTHR14209">
    <property type="entry name" value="ISOAMYL ACETATE-HYDROLYZING ESTERASE 1"/>
    <property type="match status" value="1"/>
</dbReference>
<comment type="caution">
    <text evidence="3">The sequence shown here is derived from an EMBL/GenBank/DDBJ whole genome shotgun (WGS) entry which is preliminary data.</text>
</comment>
<reference evidence="3 4" key="1">
    <citation type="submission" date="2016-05" db="EMBL/GenBank/DDBJ databases">
        <title>Genomic and physiological characterization of Planctopirus sp. isolated from fresh water lake.</title>
        <authorList>
            <person name="Subhash Y."/>
            <person name="Ramana C."/>
        </authorList>
    </citation>
    <scope>NUCLEOTIDE SEQUENCE [LARGE SCALE GENOMIC DNA]</scope>
    <source>
        <strain evidence="3 4">JC280</strain>
    </source>
</reference>
<dbReference type="InterPro" id="IPR013830">
    <property type="entry name" value="SGNH_hydro"/>
</dbReference>
<dbReference type="Proteomes" id="UP000094828">
    <property type="component" value="Unassembled WGS sequence"/>
</dbReference>
<dbReference type="PANTHER" id="PTHR14209:SF19">
    <property type="entry name" value="ISOAMYL ACETATE-HYDROLYZING ESTERASE 1 HOMOLOG"/>
    <property type="match status" value="1"/>
</dbReference>
<dbReference type="Gene3D" id="3.40.50.1110">
    <property type="entry name" value="SGNH hydrolase"/>
    <property type="match status" value="1"/>
</dbReference>
<dbReference type="InterPro" id="IPR045136">
    <property type="entry name" value="Iah1-like"/>
</dbReference>
<protein>
    <recommendedName>
        <fullName evidence="2">SGNH hydrolase-type esterase domain-containing protein</fullName>
    </recommendedName>
</protein>
<dbReference type="InterPro" id="IPR036514">
    <property type="entry name" value="SGNH_hydro_sf"/>
</dbReference>
<dbReference type="RefSeq" id="WP_068849423.1">
    <property type="nucleotide sequence ID" value="NZ_LYDR01000127.1"/>
</dbReference>
<sequence>MPNAPICFWRTSAGVLAFLLVVGFLAQASVAVAAEAPVSSQQATLSSTDRLVWIGPTWVEQDVRTGAMEAELQSRLGGETFVLRNLGWSGDTVWAESRGIFDPPAAGYSRMLELAKELKPTTIWLSYGANESWAGPAGLEKFVSQYKKLAHDLTSSTGARIVFVTPFAFVHSQGQYRDPSSQNGHLALYVEAIHKLAAEQQAPVMDLFAEVKGEPPLESMNGIHLEPEGERRLARRLADQIQFVNAEGQALKGLKLTKAEQEELRKAIVAKNTLFFHRWRPQNITYLTGFRKHEQGNNAVEIAQFDPLVDEVEKAIAAWLKSHQTKTTSPATN</sequence>
<name>A0A1C3E8Q3_9PLAN</name>
<feature type="chain" id="PRO_5008672947" description="SGNH hydrolase-type esterase domain-containing protein" evidence="1">
    <location>
        <begin position="29"/>
        <end position="333"/>
    </location>
</feature>
<evidence type="ECO:0000313" key="3">
    <source>
        <dbReference type="EMBL" id="ODA29596.1"/>
    </source>
</evidence>
<evidence type="ECO:0000313" key="4">
    <source>
        <dbReference type="Proteomes" id="UP000094828"/>
    </source>
</evidence>
<keyword evidence="4" id="KW-1185">Reference proteome</keyword>
<dbReference type="SUPFAM" id="SSF52266">
    <property type="entry name" value="SGNH hydrolase"/>
    <property type="match status" value="1"/>
</dbReference>
<organism evidence="3 4">
    <name type="scientific">Planctopirus hydrillae</name>
    <dbReference type="NCBI Taxonomy" id="1841610"/>
    <lineage>
        <taxon>Bacteria</taxon>
        <taxon>Pseudomonadati</taxon>
        <taxon>Planctomycetota</taxon>
        <taxon>Planctomycetia</taxon>
        <taxon>Planctomycetales</taxon>
        <taxon>Planctomycetaceae</taxon>
        <taxon>Planctopirus</taxon>
    </lineage>
</organism>
<gene>
    <name evidence="3" type="ORF">A6X21_07925</name>
</gene>
<dbReference type="OrthoDB" id="213326at2"/>
<accession>A0A1C3E8Q3</accession>
<dbReference type="AlphaFoldDB" id="A0A1C3E8Q3"/>
<dbReference type="GO" id="GO:0016788">
    <property type="term" value="F:hydrolase activity, acting on ester bonds"/>
    <property type="evidence" value="ECO:0007669"/>
    <property type="project" value="UniProtKB-ARBA"/>
</dbReference>
<evidence type="ECO:0000259" key="2">
    <source>
        <dbReference type="Pfam" id="PF13472"/>
    </source>
</evidence>
<keyword evidence="1" id="KW-0732">Signal</keyword>
<dbReference type="Pfam" id="PF13472">
    <property type="entry name" value="Lipase_GDSL_2"/>
    <property type="match status" value="1"/>
</dbReference>
<feature type="domain" description="SGNH hydrolase-type esterase" evidence="2">
    <location>
        <begin position="65"/>
        <end position="231"/>
    </location>
</feature>
<dbReference type="STRING" id="1841610.A6X21_07925"/>